<dbReference type="KEGG" id="acan:ACA1_195190"/>
<dbReference type="Gene3D" id="1.20.1270.60">
    <property type="entry name" value="Arfaptin homology (AH) domain/BAR domain"/>
    <property type="match status" value="1"/>
</dbReference>
<accession>L8H5D0</accession>
<dbReference type="VEuPathDB" id="AmoebaDB:ACA1_195190"/>
<dbReference type="RefSeq" id="XP_004367462.1">
    <property type="nucleotide sequence ID" value="XM_004367405.1"/>
</dbReference>
<dbReference type="AlphaFoldDB" id="L8H5D0"/>
<reference evidence="2 3" key="1">
    <citation type="journal article" date="2013" name="Genome Biol.">
        <title>Genome of Acanthamoeba castellanii highlights extensive lateral gene transfer and early evolution of tyrosine kinase signaling.</title>
        <authorList>
            <person name="Clarke M."/>
            <person name="Lohan A.J."/>
            <person name="Liu B."/>
            <person name="Lagkouvardos I."/>
            <person name="Roy S."/>
            <person name="Zafar N."/>
            <person name="Bertelli C."/>
            <person name="Schilde C."/>
            <person name="Kianianmomeni A."/>
            <person name="Burglin T.R."/>
            <person name="Frech C."/>
            <person name="Turcotte B."/>
            <person name="Kopec K.O."/>
            <person name="Synnott J.M."/>
            <person name="Choo C."/>
            <person name="Paponov I."/>
            <person name="Finkler A."/>
            <person name="Soon Heng Tan C."/>
            <person name="Hutchins A.P."/>
            <person name="Weinmeier T."/>
            <person name="Rattei T."/>
            <person name="Chu J.S."/>
            <person name="Gimenez G."/>
            <person name="Irimia M."/>
            <person name="Rigden D.J."/>
            <person name="Fitzpatrick D.A."/>
            <person name="Lorenzo-Morales J."/>
            <person name="Bateman A."/>
            <person name="Chiu C.H."/>
            <person name="Tang P."/>
            <person name="Hegemann P."/>
            <person name="Fromm H."/>
            <person name="Raoult D."/>
            <person name="Greub G."/>
            <person name="Miranda-Saavedra D."/>
            <person name="Chen N."/>
            <person name="Nash P."/>
            <person name="Ginger M.L."/>
            <person name="Horn M."/>
            <person name="Schaap P."/>
            <person name="Caler L."/>
            <person name="Loftus B."/>
        </authorList>
    </citation>
    <scope>NUCLEOTIDE SEQUENCE [LARGE SCALE GENOMIC DNA]</scope>
    <source>
        <strain evidence="2 3">Neff</strain>
    </source>
</reference>
<dbReference type="Proteomes" id="UP000011083">
    <property type="component" value="Unassembled WGS sequence"/>
</dbReference>
<keyword evidence="1" id="KW-0175">Coiled coil</keyword>
<keyword evidence="3" id="KW-1185">Reference proteome</keyword>
<feature type="coiled-coil region" evidence="1">
    <location>
        <begin position="151"/>
        <end position="227"/>
    </location>
</feature>
<evidence type="ECO:0000313" key="2">
    <source>
        <dbReference type="EMBL" id="ELR20437.1"/>
    </source>
</evidence>
<protein>
    <submittedName>
        <fullName evidence="2">Uncharacterized protein</fullName>
    </submittedName>
</protein>
<organism evidence="2 3">
    <name type="scientific">Acanthamoeba castellanii (strain ATCC 30010 / Neff)</name>
    <dbReference type="NCBI Taxonomy" id="1257118"/>
    <lineage>
        <taxon>Eukaryota</taxon>
        <taxon>Amoebozoa</taxon>
        <taxon>Discosea</taxon>
        <taxon>Longamoebia</taxon>
        <taxon>Centramoebida</taxon>
        <taxon>Acanthamoebidae</taxon>
        <taxon>Acanthamoeba</taxon>
    </lineage>
</organism>
<dbReference type="InterPro" id="IPR027267">
    <property type="entry name" value="AH/BAR_dom_sf"/>
</dbReference>
<name>L8H5D0_ACACF</name>
<evidence type="ECO:0000313" key="3">
    <source>
        <dbReference type="Proteomes" id="UP000011083"/>
    </source>
</evidence>
<proteinExistence type="predicted"/>
<dbReference type="GeneID" id="14921293"/>
<dbReference type="EMBL" id="KB007917">
    <property type="protein sequence ID" value="ELR20437.1"/>
    <property type="molecule type" value="Genomic_DNA"/>
</dbReference>
<sequence>MADDGDLHKLHGLLEAMLGEQVHLGQSLDRHLQNAQEGRLEENGHLSEDEKMQSILRHLQGVETEGSKLKHDLQILTASQHGHHLTEAYDEQLERLKEDVSRMAHTQQETETHLTELGHVLSACLAGLEQRSPAPTVPAVGPREAELAAEVEATHKALQEERARNAELTQTIASLQQATEEGKQTKSTLEKALADCADEAKRAITARLKLQAELDEAERALKKVRATHTRVCGAALLKSRA</sequence>
<gene>
    <name evidence="2" type="ORF">ACA1_195190</name>
</gene>
<evidence type="ECO:0000256" key="1">
    <source>
        <dbReference type="SAM" id="Coils"/>
    </source>
</evidence>